<dbReference type="InterPro" id="IPR032675">
    <property type="entry name" value="LRR_dom_sf"/>
</dbReference>
<evidence type="ECO:0000313" key="2">
    <source>
        <dbReference type="Proteomes" id="UP001295423"/>
    </source>
</evidence>
<keyword evidence="2" id="KW-1185">Reference proteome</keyword>
<dbReference type="InterPro" id="IPR026906">
    <property type="entry name" value="LRR_5"/>
</dbReference>
<dbReference type="AlphaFoldDB" id="A0AAD2CDT2"/>
<accession>A0AAD2CDT2</accession>
<dbReference type="Pfam" id="PF13306">
    <property type="entry name" value="LRR_5"/>
    <property type="match status" value="1"/>
</dbReference>
<dbReference type="PANTHER" id="PTHR45661:SF3">
    <property type="entry name" value="IG-LIKE DOMAIN-CONTAINING PROTEIN"/>
    <property type="match status" value="1"/>
</dbReference>
<dbReference type="InterPro" id="IPR053139">
    <property type="entry name" value="Surface_bspA-like"/>
</dbReference>
<dbReference type="EMBL" id="CAKOGP040000003">
    <property type="protein sequence ID" value="CAJ1926578.1"/>
    <property type="molecule type" value="Genomic_DNA"/>
</dbReference>
<evidence type="ECO:0000313" key="1">
    <source>
        <dbReference type="EMBL" id="CAJ1926578.1"/>
    </source>
</evidence>
<gene>
    <name evidence="1" type="ORF">CYCCA115_LOCUS1229</name>
</gene>
<dbReference type="Gene3D" id="3.80.10.10">
    <property type="entry name" value="Ribonuclease Inhibitor"/>
    <property type="match status" value="2"/>
</dbReference>
<dbReference type="SUPFAM" id="SSF52058">
    <property type="entry name" value="L domain-like"/>
    <property type="match status" value="1"/>
</dbReference>
<dbReference type="PANTHER" id="PTHR45661">
    <property type="entry name" value="SURFACE ANTIGEN"/>
    <property type="match status" value="1"/>
</dbReference>
<protein>
    <submittedName>
        <fullName evidence="1">Uncharacterized protein</fullName>
    </submittedName>
</protein>
<organism evidence="1 2">
    <name type="scientific">Cylindrotheca closterium</name>
    <dbReference type="NCBI Taxonomy" id="2856"/>
    <lineage>
        <taxon>Eukaryota</taxon>
        <taxon>Sar</taxon>
        <taxon>Stramenopiles</taxon>
        <taxon>Ochrophyta</taxon>
        <taxon>Bacillariophyta</taxon>
        <taxon>Bacillariophyceae</taxon>
        <taxon>Bacillariophycidae</taxon>
        <taxon>Bacillariales</taxon>
        <taxon>Bacillariaceae</taxon>
        <taxon>Cylindrotheca</taxon>
    </lineage>
</organism>
<dbReference type="Proteomes" id="UP001295423">
    <property type="component" value="Unassembled WGS sequence"/>
</dbReference>
<comment type="caution">
    <text evidence="1">The sequence shown here is derived from an EMBL/GenBank/DDBJ whole genome shotgun (WGS) entry which is preliminary data.</text>
</comment>
<name>A0AAD2CDT2_9STRA</name>
<proteinExistence type="predicted"/>
<reference evidence="1" key="1">
    <citation type="submission" date="2023-08" db="EMBL/GenBank/DDBJ databases">
        <authorList>
            <person name="Audoor S."/>
            <person name="Bilcke G."/>
        </authorList>
    </citation>
    <scope>NUCLEOTIDE SEQUENCE</scope>
</reference>
<sequence>MDYQSQDDTTDDNSSTQYEGLVFNYTGQRRFEIPSNITVLTIEESLLFAFAAVVVERIEEAAFADQHKLRSALIPSTVQRIERAAFANCSLLNDLELVEGQLEAIESMAFARCTSISEISIPSTVEEIGDHAFLNCTGLVNVNFQRDGTLKKICEYAFRKCEALQKVAIPPSVNRIEEFSFDGCSSLVELSLSVGLQDICRNAFSMCVSLKTVDIPSTVIVLSEGAFANCKALVEVNMVSGLEEIRANVFEGCCSLQAVAIPDTVSWIGDMAFNFCIALVSVELLPTTTEIRMGEAVFNMCKNLVNISIPSTFNDLEEGAFVGCTLLQQKYAGRQITEALKERFQGYPIHDLCYHASTTTEKELVSAAAAAENSGDDNRASPDDLVDVFGMTPFHILASGKQHMDLFRTLMNLYPTELLSRKDRRGNSPLGYLCIHVSKEAHALFQTIVQQEILDIANQLGLQKWRMEILDMANPLQDGHEEWSSTSYINRRKCVETVYTKLEKYIIVEKTSLLEEALWKANNIMDDSITTTTTSRIVDRRDARFTSGASIVIPQVTIFLGYTYNPKKN</sequence>